<evidence type="ECO:0000313" key="2">
    <source>
        <dbReference type="Proteomes" id="UP000260273"/>
    </source>
</evidence>
<accession>A0A345M6C8</accession>
<organism evidence="1 2">
    <name type="scientific">Gordonia phage Pleakley</name>
    <dbReference type="NCBI Taxonomy" id="2283246"/>
    <lineage>
        <taxon>Viruses</taxon>
        <taxon>Duplodnaviria</taxon>
        <taxon>Heunggongvirae</taxon>
        <taxon>Uroviricota</taxon>
        <taxon>Caudoviricetes</taxon>
        <taxon>Zierdtviridae</taxon>
        <taxon>Emilbogenvirinae</taxon>
        <taxon>Pleakleyvirus</taxon>
        <taxon>Pleakleyvirus pleakley</taxon>
    </lineage>
</organism>
<reference evidence="2" key="1">
    <citation type="submission" date="2018-07" db="EMBL/GenBank/DDBJ databases">
        <authorList>
            <person name="Quirk P.G."/>
            <person name="Krulwich T.A."/>
        </authorList>
    </citation>
    <scope>NUCLEOTIDE SEQUENCE [LARGE SCALE GENOMIC DNA]</scope>
</reference>
<sequence>MSEVTLDRLLIGLPDVYHPAVTATWRHREGFRDPVELQAAVDGLLALASEVINMADDDRQADLRHPNRWRLDHQAWASAAWDDAEACPRDENGQIEWSHRGQFWLHFSAGNLAHAGGLLILIVGETQDELMGRP</sequence>
<gene>
    <name evidence="1" type="primary">10</name>
    <name evidence="1" type="ORF">SEA_PLEAKLEY_10</name>
</gene>
<dbReference type="EMBL" id="MH576960">
    <property type="protein sequence ID" value="AXH66049.1"/>
    <property type="molecule type" value="Genomic_DNA"/>
</dbReference>
<keyword evidence="2" id="KW-1185">Reference proteome</keyword>
<evidence type="ECO:0000313" key="1">
    <source>
        <dbReference type="EMBL" id="AXH66049.1"/>
    </source>
</evidence>
<dbReference type="Proteomes" id="UP000260273">
    <property type="component" value="Segment"/>
</dbReference>
<dbReference type="GeneID" id="65115068"/>
<proteinExistence type="predicted"/>
<dbReference type="KEGG" id="vg:65115068"/>
<protein>
    <submittedName>
        <fullName evidence="1">Uncharacterized protein</fullName>
    </submittedName>
</protein>
<name>A0A345M6C8_9CAUD</name>
<dbReference type="RefSeq" id="YP_010097404.1">
    <property type="nucleotide sequence ID" value="NC_055758.1"/>
</dbReference>